<organism evidence="2 3">
    <name type="scientific">Trichonephila clavata</name>
    <name type="common">Joro spider</name>
    <name type="synonym">Nephila clavata</name>
    <dbReference type="NCBI Taxonomy" id="2740835"/>
    <lineage>
        <taxon>Eukaryota</taxon>
        <taxon>Metazoa</taxon>
        <taxon>Ecdysozoa</taxon>
        <taxon>Arthropoda</taxon>
        <taxon>Chelicerata</taxon>
        <taxon>Arachnida</taxon>
        <taxon>Araneae</taxon>
        <taxon>Araneomorphae</taxon>
        <taxon>Entelegynae</taxon>
        <taxon>Araneoidea</taxon>
        <taxon>Nephilidae</taxon>
        <taxon>Trichonephila</taxon>
    </lineage>
</organism>
<dbReference type="InterPro" id="IPR000782">
    <property type="entry name" value="FAS1_domain"/>
</dbReference>
<feature type="domain" description="FAS1" evidence="1">
    <location>
        <begin position="1"/>
        <end position="120"/>
    </location>
</feature>
<dbReference type="Pfam" id="PF02469">
    <property type="entry name" value="Fasciclin"/>
    <property type="match status" value="1"/>
</dbReference>
<dbReference type="PANTHER" id="PTHR10900:SF77">
    <property type="entry name" value="FI19380P1"/>
    <property type="match status" value="1"/>
</dbReference>
<protein>
    <submittedName>
        <fullName evidence="2">Transforming growth factor-beta-induced protein ig-h3</fullName>
    </submittedName>
</protein>
<evidence type="ECO:0000313" key="2">
    <source>
        <dbReference type="EMBL" id="GFR12362.1"/>
    </source>
</evidence>
<dbReference type="SUPFAM" id="SSF82153">
    <property type="entry name" value="FAS1 domain"/>
    <property type="match status" value="1"/>
</dbReference>
<dbReference type="PANTHER" id="PTHR10900">
    <property type="entry name" value="PERIOSTIN-RELATED"/>
    <property type="match status" value="1"/>
</dbReference>
<dbReference type="PROSITE" id="PS50213">
    <property type="entry name" value="FAS1"/>
    <property type="match status" value="1"/>
</dbReference>
<comment type="caution">
    <text evidence="2">The sequence shown here is derived from an EMBL/GenBank/DDBJ whole genome shotgun (WGS) entry which is preliminary data.</text>
</comment>
<gene>
    <name evidence="2" type="primary">TGFBI_1</name>
    <name evidence="2" type="ORF">TNCT_580811</name>
</gene>
<reference evidence="2" key="1">
    <citation type="submission" date="2020-07" db="EMBL/GenBank/DDBJ databases">
        <title>Multicomponent nature underlies the extraordinary mechanical properties of spider dragline silk.</title>
        <authorList>
            <person name="Kono N."/>
            <person name="Nakamura H."/>
            <person name="Mori M."/>
            <person name="Yoshida Y."/>
            <person name="Ohtoshi R."/>
            <person name="Malay A.D."/>
            <person name="Moran D.A.P."/>
            <person name="Tomita M."/>
            <person name="Numata K."/>
            <person name="Arakawa K."/>
        </authorList>
    </citation>
    <scope>NUCLEOTIDE SEQUENCE</scope>
</reference>
<dbReference type="AlphaFoldDB" id="A0A8X6GW88"/>
<dbReference type="Gene3D" id="2.30.180.10">
    <property type="entry name" value="FAS1 domain"/>
    <property type="match status" value="1"/>
</dbReference>
<dbReference type="EMBL" id="BMAO01036667">
    <property type="protein sequence ID" value="GFR12362.1"/>
    <property type="molecule type" value="Genomic_DNA"/>
</dbReference>
<keyword evidence="3" id="KW-1185">Reference proteome</keyword>
<dbReference type="InterPro" id="IPR050904">
    <property type="entry name" value="Adhesion/Biosynth-related"/>
</dbReference>
<proteinExistence type="predicted"/>
<dbReference type="InterPro" id="IPR036378">
    <property type="entry name" value="FAS1_dom_sf"/>
</dbReference>
<name>A0A8X6GW88_TRICU</name>
<dbReference type="Proteomes" id="UP000887116">
    <property type="component" value="Unassembled WGS sequence"/>
</dbReference>
<evidence type="ECO:0000259" key="1">
    <source>
        <dbReference type="PROSITE" id="PS50213"/>
    </source>
</evidence>
<dbReference type="SMART" id="SM00554">
    <property type="entry name" value="FAS1"/>
    <property type="match status" value="1"/>
</dbReference>
<accession>A0A8X6GW88</accession>
<sequence length="129" mass="14667">MADAIHHVQEFEPHFLSSVTNHSFTMFAPTNDAFEKLGKDNLHSLMKNRKKLKKMVQNHVVDNMFANGLHPHKVAVQCADRVPDSEGTQGERRPDGQLGHVIEPDVVTRDGIVHCIDQVLVPERRRRKS</sequence>
<dbReference type="OrthoDB" id="286301at2759"/>
<evidence type="ECO:0000313" key="3">
    <source>
        <dbReference type="Proteomes" id="UP000887116"/>
    </source>
</evidence>